<keyword evidence="1" id="KW-0378">Hydrolase</keyword>
<dbReference type="CDD" id="cd07067">
    <property type="entry name" value="HP_PGM_like"/>
    <property type="match status" value="1"/>
</dbReference>
<evidence type="ECO:0008006" key="4">
    <source>
        <dbReference type="Google" id="ProtNLM"/>
    </source>
</evidence>
<keyword evidence="3" id="KW-1185">Reference proteome</keyword>
<evidence type="ECO:0000313" key="3">
    <source>
        <dbReference type="Proteomes" id="UP001162834"/>
    </source>
</evidence>
<proteinExistence type="predicted"/>
<protein>
    <recommendedName>
        <fullName evidence="4">Phosphohistidine phosphatase</fullName>
    </recommendedName>
</protein>
<name>A0A9E6XTZ3_9ACTN</name>
<dbReference type="InterPro" id="IPR051021">
    <property type="entry name" value="Mito_Ser/Thr_phosphatase"/>
</dbReference>
<dbReference type="InterPro" id="IPR013078">
    <property type="entry name" value="His_Pase_superF_clade-1"/>
</dbReference>
<evidence type="ECO:0000256" key="1">
    <source>
        <dbReference type="ARBA" id="ARBA00022801"/>
    </source>
</evidence>
<dbReference type="PANTHER" id="PTHR20935">
    <property type="entry name" value="PHOSPHOGLYCERATE MUTASE-RELATED"/>
    <property type="match status" value="1"/>
</dbReference>
<dbReference type="Proteomes" id="UP001162834">
    <property type="component" value="Chromosome"/>
</dbReference>
<dbReference type="SMART" id="SM00855">
    <property type="entry name" value="PGAM"/>
    <property type="match status" value="1"/>
</dbReference>
<dbReference type="EMBL" id="CP087164">
    <property type="protein sequence ID" value="UGS34150.1"/>
    <property type="molecule type" value="Genomic_DNA"/>
</dbReference>
<gene>
    <name evidence="2" type="ORF">DSM104329_00522</name>
</gene>
<sequence length="157" mass="16595">MANQLWLLRHGEAEPHDARPDGDRRLTGRGVEQSAAAGRALARLSLPVHAVFTSPKVRARDTALAACAALELEPIEHAALAEGFDAGDAMELVAAAEPDQRVLVVGHNPDFEQVIYDLTGASIELRKGALAGIRIKGTARGELIALLQPREIAALAG</sequence>
<accession>A0A9E6XTZ3</accession>
<dbReference type="PANTHER" id="PTHR20935:SF1">
    <property type="entry name" value="SLL1549 PROTEIN"/>
    <property type="match status" value="1"/>
</dbReference>
<dbReference type="Gene3D" id="3.40.50.1240">
    <property type="entry name" value="Phosphoglycerate mutase-like"/>
    <property type="match status" value="1"/>
</dbReference>
<dbReference type="RefSeq" id="WP_259313839.1">
    <property type="nucleotide sequence ID" value="NZ_CP087164.1"/>
</dbReference>
<dbReference type="SUPFAM" id="SSF53254">
    <property type="entry name" value="Phosphoglycerate mutase-like"/>
    <property type="match status" value="1"/>
</dbReference>
<dbReference type="Pfam" id="PF00300">
    <property type="entry name" value="His_Phos_1"/>
    <property type="match status" value="1"/>
</dbReference>
<reference evidence="2" key="1">
    <citation type="journal article" date="2022" name="Int. J. Syst. Evol. Microbiol.">
        <title>Pseudomonas aegrilactucae sp. nov. and Pseudomonas morbosilactucae sp. nov., pathogens causing bacterial rot of lettuce in Japan.</title>
        <authorList>
            <person name="Sawada H."/>
            <person name="Fujikawa T."/>
            <person name="Satou M."/>
        </authorList>
    </citation>
    <scope>NUCLEOTIDE SEQUENCE</scope>
    <source>
        <strain evidence="2">0166_1</strain>
    </source>
</reference>
<evidence type="ECO:0000313" key="2">
    <source>
        <dbReference type="EMBL" id="UGS34150.1"/>
    </source>
</evidence>
<dbReference type="GO" id="GO:0016787">
    <property type="term" value="F:hydrolase activity"/>
    <property type="evidence" value="ECO:0007669"/>
    <property type="project" value="UniProtKB-KW"/>
</dbReference>
<dbReference type="KEGG" id="sbae:DSM104329_00522"/>
<organism evidence="2 3">
    <name type="scientific">Capillimicrobium parvum</name>
    <dbReference type="NCBI Taxonomy" id="2884022"/>
    <lineage>
        <taxon>Bacteria</taxon>
        <taxon>Bacillati</taxon>
        <taxon>Actinomycetota</taxon>
        <taxon>Thermoleophilia</taxon>
        <taxon>Solirubrobacterales</taxon>
        <taxon>Capillimicrobiaceae</taxon>
        <taxon>Capillimicrobium</taxon>
    </lineage>
</organism>
<dbReference type="InterPro" id="IPR029033">
    <property type="entry name" value="His_PPase_superfam"/>
</dbReference>
<dbReference type="AlphaFoldDB" id="A0A9E6XTZ3"/>